<dbReference type="InterPro" id="IPR010432">
    <property type="entry name" value="RDD"/>
</dbReference>
<dbReference type="EMBL" id="JANKHH010000003">
    <property type="protein sequence ID" value="MCR2833229.1"/>
    <property type="molecule type" value="Genomic_DNA"/>
</dbReference>
<keyword evidence="4 6" id="KW-1133">Transmembrane helix</keyword>
<keyword evidence="9" id="KW-1185">Reference proteome</keyword>
<evidence type="ECO:0000259" key="7">
    <source>
        <dbReference type="Pfam" id="PF06271"/>
    </source>
</evidence>
<comment type="caution">
    <text evidence="8">The sequence shown here is derived from an EMBL/GenBank/DDBJ whole genome shotgun (WGS) entry which is preliminary data.</text>
</comment>
<feature type="transmembrane region" description="Helical" evidence="6">
    <location>
        <begin position="49"/>
        <end position="67"/>
    </location>
</feature>
<dbReference type="Proteomes" id="UP001206067">
    <property type="component" value="Unassembled WGS sequence"/>
</dbReference>
<feature type="transmembrane region" description="Helical" evidence="6">
    <location>
        <begin position="104"/>
        <end position="123"/>
    </location>
</feature>
<gene>
    <name evidence="8" type="ORF">NSO95_04675</name>
</gene>
<keyword evidence="5 6" id="KW-0472">Membrane</keyword>
<dbReference type="RefSeq" id="WP_257594997.1">
    <property type="nucleotide sequence ID" value="NZ_JANKHH010000003.1"/>
</dbReference>
<sequence length="155" mass="16256">MENYAGFWLRVVAYIIDAIIVGIVGFVIGMIFGVGAVSTGTDISDPTGGGNAVLQMISIAIGVAYFAGMESSSWQATVGKKALGLVVTDLNGQRISLGRAIGRYFGKILSALILLIGFIMVAFTERKQGLHDMIAGTLVLKGQPGMVATDPNVFN</sequence>
<keyword evidence="3 6" id="KW-0812">Transmembrane</keyword>
<protein>
    <submittedName>
        <fullName evidence="8">RDD family protein</fullName>
    </submittedName>
</protein>
<organism evidence="8 9">
    <name type="scientific">Parerythrobacter lacustris</name>
    <dbReference type="NCBI Taxonomy" id="2969984"/>
    <lineage>
        <taxon>Bacteria</taxon>
        <taxon>Pseudomonadati</taxon>
        <taxon>Pseudomonadota</taxon>
        <taxon>Alphaproteobacteria</taxon>
        <taxon>Sphingomonadales</taxon>
        <taxon>Erythrobacteraceae</taxon>
        <taxon>Parerythrobacter</taxon>
    </lineage>
</organism>
<accession>A0ABT1XNJ7</accession>
<proteinExistence type="predicted"/>
<feature type="transmembrane region" description="Helical" evidence="6">
    <location>
        <begin position="12"/>
        <end position="37"/>
    </location>
</feature>
<dbReference type="PANTHER" id="PTHR36115:SF9">
    <property type="entry name" value="LMO1584 PROTEIN"/>
    <property type="match status" value="1"/>
</dbReference>
<comment type="subcellular location">
    <subcellularLocation>
        <location evidence="1">Cell membrane</location>
        <topology evidence="1">Multi-pass membrane protein</topology>
    </subcellularLocation>
</comment>
<evidence type="ECO:0000256" key="6">
    <source>
        <dbReference type="SAM" id="Phobius"/>
    </source>
</evidence>
<evidence type="ECO:0000256" key="1">
    <source>
        <dbReference type="ARBA" id="ARBA00004651"/>
    </source>
</evidence>
<evidence type="ECO:0000256" key="2">
    <source>
        <dbReference type="ARBA" id="ARBA00022475"/>
    </source>
</evidence>
<dbReference type="Pfam" id="PF06271">
    <property type="entry name" value="RDD"/>
    <property type="match status" value="1"/>
</dbReference>
<evidence type="ECO:0000256" key="5">
    <source>
        <dbReference type="ARBA" id="ARBA00023136"/>
    </source>
</evidence>
<keyword evidence="2" id="KW-1003">Cell membrane</keyword>
<dbReference type="PANTHER" id="PTHR36115">
    <property type="entry name" value="PROLINE-RICH ANTIGEN HOMOLOG-RELATED"/>
    <property type="match status" value="1"/>
</dbReference>
<evidence type="ECO:0000313" key="8">
    <source>
        <dbReference type="EMBL" id="MCR2833229.1"/>
    </source>
</evidence>
<dbReference type="InterPro" id="IPR051791">
    <property type="entry name" value="Pra-immunoreactive"/>
</dbReference>
<evidence type="ECO:0000313" key="9">
    <source>
        <dbReference type="Proteomes" id="UP001206067"/>
    </source>
</evidence>
<feature type="domain" description="RDD" evidence="7">
    <location>
        <begin position="4"/>
        <end position="136"/>
    </location>
</feature>
<evidence type="ECO:0000256" key="4">
    <source>
        <dbReference type="ARBA" id="ARBA00022989"/>
    </source>
</evidence>
<name>A0ABT1XNJ7_9SPHN</name>
<evidence type="ECO:0000256" key="3">
    <source>
        <dbReference type="ARBA" id="ARBA00022692"/>
    </source>
</evidence>
<reference evidence="8 9" key="1">
    <citation type="submission" date="2022-08" db="EMBL/GenBank/DDBJ databases">
        <title>Polyphasic taxonomy analysis of Qipengyuania sp.RS5-5.</title>
        <authorList>
            <person name="Xamxidin M."/>
            <person name="Wu M."/>
        </authorList>
    </citation>
    <scope>NUCLEOTIDE SEQUENCE [LARGE SCALE GENOMIC DNA]</scope>
    <source>
        <strain evidence="8 9">RS5-5</strain>
    </source>
</reference>